<feature type="domain" description="4-O-methyl-glucuronoyl methylesterase-like" evidence="4">
    <location>
        <begin position="177"/>
        <end position="367"/>
    </location>
</feature>
<evidence type="ECO:0000256" key="1">
    <source>
        <dbReference type="ARBA" id="ARBA00022487"/>
    </source>
</evidence>
<dbReference type="InterPro" id="IPR054579">
    <property type="entry name" value="GCE-like_dom"/>
</dbReference>
<dbReference type="Gene3D" id="3.40.50.1820">
    <property type="entry name" value="alpha/beta hydrolase"/>
    <property type="match status" value="1"/>
</dbReference>
<accession>A0A8B2PP18</accession>
<organism evidence="5 6">
    <name type="scientific">Hyphomonas pacifica</name>
    <dbReference type="NCBI Taxonomy" id="1280941"/>
    <lineage>
        <taxon>Bacteria</taxon>
        <taxon>Pseudomonadati</taxon>
        <taxon>Pseudomonadota</taxon>
        <taxon>Alphaproteobacteria</taxon>
        <taxon>Hyphomonadales</taxon>
        <taxon>Hyphomonadaceae</taxon>
        <taxon>Hyphomonas</taxon>
    </lineage>
</organism>
<dbReference type="Proteomes" id="UP000249123">
    <property type="component" value="Unassembled WGS sequence"/>
</dbReference>
<dbReference type="EMBL" id="AWFB01000006">
    <property type="protein sequence ID" value="RAN35231.1"/>
    <property type="molecule type" value="Genomic_DNA"/>
</dbReference>
<dbReference type="Pfam" id="PF22244">
    <property type="entry name" value="GCE_fung"/>
    <property type="match status" value="1"/>
</dbReference>
<gene>
    <name evidence="5" type="ORF">HY3_09170</name>
</gene>
<keyword evidence="1" id="KW-0719">Serine esterase</keyword>
<dbReference type="SUPFAM" id="SSF53474">
    <property type="entry name" value="alpha/beta-Hydrolases"/>
    <property type="match status" value="1"/>
</dbReference>
<proteinExistence type="predicted"/>
<sequence>MIIWCLVRLPLLILILVLGLVMSSCTMLGLNYASLEVDNKPAPSPAIEAQALVNSSQERAALMEKFENTLYGPWPKGMPVTWGEAQIVSDNILNGKGVLKEMPVTVGEGAGARTFFLVVALPKGEGPFPVVISETFSSNCSVFPEYPVTSSDGSVCDGSDMDGIVGALVGRMFGEYIALAPLDQFMEAGIAYASFYGPDLVPDSREQGPVVMARLGGPTEPTGTLMAWAYGFSAAIDALTAETAIDPDAVSVMGHSRYGKSALIAGVWDRRIGAVVAHQSGFAGASLSRSHTGEGLQRMAKTYPHWLAPEVQPWLDYLDELPVDQHELLALLAPTPVLLGNGRRDVWSDPNSSFRAAMAASAVYEAMDLPGLPEAGMQQDFRPSAGIAWWLRSGGHSIVSEDVDTFVAFLQAHLSDSSRRGSAVQNQEKRVDSAQ</sequence>
<dbReference type="GO" id="GO:0052689">
    <property type="term" value="F:carboxylic ester hydrolase activity"/>
    <property type="evidence" value="ECO:0007669"/>
    <property type="project" value="UniProtKB-KW"/>
</dbReference>
<evidence type="ECO:0000256" key="3">
    <source>
        <dbReference type="ARBA" id="ARBA00022801"/>
    </source>
</evidence>
<comment type="caution">
    <text evidence="5">The sequence shown here is derived from an EMBL/GenBank/DDBJ whole genome shotgun (WGS) entry which is preliminary data.</text>
</comment>
<evidence type="ECO:0000313" key="5">
    <source>
        <dbReference type="EMBL" id="RAN35231.1"/>
    </source>
</evidence>
<name>A0A8B2PP18_9PROT</name>
<keyword evidence="2" id="KW-0732">Signal</keyword>
<dbReference type="AlphaFoldDB" id="A0A8B2PP18"/>
<evidence type="ECO:0000313" key="6">
    <source>
        <dbReference type="Proteomes" id="UP000249123"/>
    </source>
</evidence>
<dbReference type="InterPro" id="IPR029058">
    <property type="entry name" value="AB_hydrolase_fold"/>
</dbReference>
<protein>
    <recommendedName>
        <fullName evidence="4">4-O-methyl-glucuronoyl methylesterase-like domain-containing protein</fullName>
    </recommendedName>
</protein>
<evidence type="ECO:0000259" key="4">
    <source>
        <dbReference type="Pfam" id="PF22244"/>
    </source>
</evidence>
<evidence type="ECO:0000256" key="2">
    <source>
        <dbReference type="ARBA" id="ARBA00022729"/>
    </source>
</evidence>
<keyword evidence="6" id="KW-1185">Reference proteome</keyword>
<reference evidence="5 6" key="1">
    <citation type="submission" date="2013-04" db="EMBL/GenBank/DDBJ databases">
        <title>Hyphomonas sp. T24B3 Genome Sequencing.</title>
        <authorList>
            <person name="Lai Q."/>
            <person name="Shao Z."/>
        </authorList>
    </citation>
    <scope>NUCLEOTIDE SEQUENCE [LARGE SCALE GENOMIC DNA]</scope>
    <source>
        <strain evidence="5 6">T24B3</strain>
    </source>
</reference>
<keyword evidence="3" id="KW-0378">Hydrolase</keyword>